<accession>A0AAF0BVG9</accession>
<evidence type="ECO:0000313" key="1">
    <source>
        <dbReference type="EMBL" id="WCO66369.1"/>
    </source>
</evidence>
<dbReference type="KEGG" id="ima:PO878_17870"/>
<sequence>MKTSHKGDEAYLTRAAEEVLGTEVLGAGIFASLEADMVGLAGGGALGGAATGRLADLGVGGALVGAVGTMAAIKGGQEATAEAQGTTFNLLVAVTADRVVVMDWRRGEAGEVVRDMDRATTEVHAHKLGLALFLTLHPGDGGPSVNLKGSVSHGFAQSGPDRVVLHLLTDGA</sequence>
<name>A0AAF0BVG9_9ACTN</name>
<protein>
    <submittedName>
        <fullName evidence="1">Uncharacterized protein</fullName>
    </submittedName>
</protein>
<keyword evidence="2" id="KW-1185">Reference proteome</keyword>
<organism evidence="1 2">
    <name type="scientific">Iamia majanohamensis</name>
    <dbReference type="NCBI Taxonomy" id="467976"/>
    <lineage>
        <taxon>Bacteria</taxon>
        <taxon>Bacillati</taxon>
        <taxon>Actinomycetota</taxon>
        <taxon>Acidimicrobiia</taxon>
        <taxon>Acidimicrobiales</taxon>
        <taxon>Iamiaceae</taxon>
        <taxon>Iamia</taxon>
    </lineage>
</organism>
<dbReference type="AlphaFoldDB" id="A0AAF0BVG9"/>
<evidence type="ECO:0000313" key="2">
    <source>
        <dbReference type="Proteomes" id="UP001216390"/>
    </source>
</evidence>
<dbReference type="EMBL" id="CP116942">
    <property type="protein sequence ID" value="WCO66369.1"/>
    <property type="molecule type" value="Genomic_DNA"/>
</dbReference>
<reference evidence="1" key="1">
    <citation type="submission" date="2023-01" db="EMBL/GenBank/DDBJ databases">
        <title>The diversity of Class Acidimicrobiia in South China Sea sediment environments and the proposal of Iamia marina sp. nov., a novel species of the genus Iamia.</title>
        <authorList>
            <person name="He Y."/>
            <person name="Tian X."/>
        </authorList>
    </citation>
    <scope>NUCLEOTIDE SEQUENCE</scope>
    <source>
        <strain evidence="1">DSM 19957</strain>
    </source>
</reference>
<gene>
    <name evidence="1" type="ORF">PO878_17870</name>
</gene>
<dbReference type="Proteomes" id="UP001216390">
    <property type="component" value="Chromosome"/>
</dbReference>
<dbReference type="RefSeq" id="WP_272735892.1">
    <property type="nucleotide sequence ID" value="NZ_CP116942.1"/>
</dbReference>
<proteinExistence type="predicted"/>